<dbReference type="InterPro" id="IPR000048">
    <property type="entry name" value="IQ_motif_EF-hand-BS"/>
</dbReference>
<evidence type="ECO:0000256" key="10">
    <source>
        <dbReference type="ARBA" id="ARBA00032180"/>
    </source>
</evidence>
<dbReference type="PROSITE" id="PS50096">
    <property type="entry name" value="IQ"/>
    <property type="match status" value="1"/>
</dbReference>
<keyword evidence="5" id="KW-0963">Cytoplasm</keyword>
<keyword evidence="8" id="KW-0206">Cytoskeleton</keyword>
<evidence type="ECO:0000256" key="8">
    <source>
        <dbReference type="ARBA" id="ARBA00023212"/>
    </source>
</evidence>
<keyword evidence="14" id="KW-1185">Reference proteome</keyword>
<comment type="function">
    <text evidence="1">Component of the nexin-dynein regulatory complex (N-DRC), a key regulator of ciliary/flagellar motility which maintains the alignment and integrity of the distal axoneme and regulates microtubule sliding in motile axonemes.</text>
</comment>
<comment type="similarity">
    <text evidence="3">Belongs to the DRC10 family.</text>
</comment>
<feature type="coiled-coil region" evidence="12">
    <location>
        <begin position="293"/>
        <end position="367"/>
    </location>
</feature>
<evidence type="ECO:0000256" key="12">
    <source>
        <dbReference type="SAM" id="Coils"/>
    </source>
</evidence>
<keyword evidence="7" id="KW-0969">Cilium</keyword>
<dbReference type="Gene3D" id="1.20.5.190">
    <property type="match status" value="1"/>
</dbReference>
<dbReference type="AlphaFoldDB" id="A0ABC9XI42"/>
<evidence type="ECO:0000256" key="6">
    <source>
        <dbReference type="ARBA" id="ARBA00022846"/>
    </source>
</evidence>
<reference evidence="13 14" key="1">
    <citation type="submission" date="2024-06" db="EMBL/GenBank/DDBJ databases">
        <title>The draft genome of Grus japonensis, version 3.</title>
        <authorList>
            <person name="Nabeshima K."/>
            <person name="Suzuki S."/>
            <person name="Onuma M."/>
        </authorList>
    </citation>
    <scope>NUCLEOTIDE SEQUENCE [LARGE SCALE GENOMIC DNA]</scope>
    <source>
        <strain evidence="13 14">451A</strain>
    </source>
</reference>
<dbReference type="PANTHER" id="PTHR31598:SF1">
    <property type="entry name" value="DYNEIN REGULATORY COMPLEX PROTEIN 10"/>
    <property type="match status" value="1"/>
</dbReference>
<evidence type="ECO:0000256" key="2">
    <source>
        <dbReference type="ARBA" id="ARBA00004611"/>
    </source>
</evidence>
<evidence type="ECO:0000256" key="3">
    <source>
        <dbReference type="ARBA" id="ARBA00009071"/>
    </source>
</evidence>
<evidence type="ECO:0000256" key="4">
    <source>
        <dbReference type="ARBA" id="ARBA00021752"/>
    </source>
</evidence>
<comment type="subcellular location">
    <subcellularLocation>
        <location evidence="2">Cytoplasm</location>
        <location evidence="2">Cytoskeleton</location>
        <location evidence="2">Flagellum axoneme</location>
    </subcellularLocation>
</comment>
<proteinExistence type="inferred from homology"/>
<dbReference type="Pfam" id="PF00612">
    <property type="entry name" value="IQ"/>
    <property type="match status" value="1"/>
</dbReference>
<name>A0ABC9XI42_GRUJA</name>
<dbReference type="EMBL" id="BAAFJT010000016">
    <property type="protein sequence ID" value="GAB0196747.1"/>
    <property type="molecule type" value="Genomic_DNA"/>
</dbReference>
<protein>
    <recommendedName>
        <fullName evidence="4">Dynein regulatory complex protein 10</fullName>
    </recommendedName>
    <alternativeName>
        <fullName evidence="10">IQ domain-containing protein D</fullName>
    </alternativeName>
</protein>
<dbReference type="PANTHER" id="PTHR31598">
    <property type="entry name" value="IQ DOMAIN-CONTAINING PROTEIN D"/>
    <property type="match status" value="1"/>
</dbReference>
<evidence type="ECO:0000313" key="13">
    <source>
        <dbReference type="EMBL" id="GAB0196747.1"/>
    </source>
</evidence>
<evidence type="ECO:0000256" key="1">
    <source>
        <dbReference type="ARBA" id="ARBA00003029"/>
    </source>
</evidence>
<evidence type="ECO:0000256" key="7">
    <source>
        <dbReference type="ARBA" id="ARBA00023069"/>
    </source>
</evidence>
<keyword evidence="9" id="KW-0966">Cell projection</keyword>
<evidence type="ECO:0000256" key="9">
    <source>
        <dbReference type="ARBA" id="ARBA00023273"/>
    </source>
</evidence>
<feature type="coiled-coil region" evidence="12">
    <location>
        <begin position="397"/>
        <end position="438"/>
    </location>
</feature>
<comment type="subunit">
    <text evidence="11">Component of the nexin-dynein regulatory complex (N-DRC). Interacts with CFAP52.</text>
</comment>
<dbReference type="Proteomes" id="UP001623348">
    <property type="component" value="Unassembled WGS sequence"/>
</dbReference>
<dbReference type="InterPro" id="IPR042815">
    <property type="entry name" value="DRC10"/>
</dbReference>
<dbReference type="CDD" id="cd23767">
    <property type="entry name" value="IQCD"/>
    <property type="match status" value="1"/>
</dbReference>
<evidence type="ECO:0000256" key="11">
    <source>
        <dbReference type="ARBA" id="ARBA00046836"/>
    </source>
</evidence>
<dbReference type="SMART" id="SM00015">
    <property type="entry name" value="IQ"/>
    <property type="match status" value="1"/>
</dbReference>
<evidence type="ECO:0000313" key="14">
    <source>
        <dbReference type="Proteomes" id="UP001623348"/>
    </source>
</evidence>
<keyword evidence="6" id="KW-0282">Flagellum</keyword>
<keyword evidence="12" id="KW-0175">Coiled coil</keyword>
<sequence length="492" mass="56032">MLGRRASTTSWETLTTLLASSADLDLDLDSDLPNRALPNSASRASRHALLLLEEKTSEHSTHKCLTEAMATGDPAALQIPSQDMKQRNKPLVKGMATPERATIASGAMKILDPRRLKPDSIETERIITVLDDTIAKLEMSSLIPHIINSLDRFADMLGPAITNSLIEHQKLSNEMENLLSSSEEGDTMRSEEQQDRFFLLEQHLKCSVRNVLRPLLANPSLCQALKYEAWARDSPAEEFIKAFGEFRNFMLERLVTSPTEEEEKIQFMADISLQIKKNTEAITALQAELAAAIRTREEEIHKKDNVIKDLRNNIQDLTKDCKAGIQQMKQQGEKKRKEELQASQARCARLQQDIQQLGAQLNALVLEHRASELALRKRKCRAEMEIGNWIQKYDTDMGEKQAEFEEVQAAYAQEKAQLSLLTEKHAVLLQEYSQIEEERRIRREKEEQALKELATMNLAATRIQAFWRGYLVRSLFKSKRKKKKGKGKKAKK</sequence>
<gene>
    <name evidence="13" type="ORF">GRJ2_002140000</name>
</gene>
<comment type="caution">
    <text evidence="13">The sequence shown here is derived from an EMBL/GenBank/DDBJ whole genome shotgun (WGS) entry which is preliminary data.</text>
</comment>
<accession>A0ABC9XI42</accession>
<evidence type="ECO:0000256" key="5">
    <source>
        <dbReference type="ARBA" id="ARBA00022490"/>
    </source>
</evidence>
<organism evidence="13 14">
    <name type="scientific">Grus japonensis</name>
    <name type="common">Japanese crane</name>
    <name type="synonym">Red-crowned crane</name>
    <dbReference type="NCBI Taxonomy" id="30415"/>
    <lineage>
        <taxon>Eukaryota</taxon>
        <taxon>Metazoa</taxon>
        <taxon>Chordata</taxon>
        <taxon>Craniata</taxon>
        <taxon>Vertebrata</taxon>
        <taxon>Euteleostomi</taxon>
        <taxon>Archelosauria</taxon>
        <taxon>Archosauria</taxon>
        <taxon>Dinosauria</taxon>
        <taxon>Saurischia</taxon>
        <taxon>Theropoda</taxon>
        <taxon>Coelurosauria</taxon>
        <taxon>Aves</taxon>
        <taxon>Neognathae</taxon>
        <taxon>Neoaves</taxon>
        <taxon>Gruiformes</taxon>
        <taxon>Gruidae</taxon>
        <taxon>Grus</taxon>
    </lineage>
</organism>